<keyword evidence="3 7" id="KW-0378">Hydrolase</keyword>
<gene>
    <name evidence="9" type="ORF">ETX26_10495</name>
</gene>
<feature type="chain" id="PRO_5020508329" evidence="8">
    <location>
        <begin position="27"/>
        <end position="342"/>
    </location>
</feature>
<feature type="active site" description="Proton donor" evidence="5">
    <location>
        <position position="212"/>
    </location>
</feature>
<evidence type="ECO:0000256" key="3">
    <source>
        <dbReference type="ARBA" id="ARBA00022801"/>
    </source>
</evidence>
<dbReference type="PANTHER" id="PTHR43817:SF1">
    <property type="entry name" value="HYDROLASE, FAMILY 43, PUTATIVE (AFU_ORTHOLOGUE AFUA_3G01660)-RELATED"/>
    <property type="match status" value="1"/>
</dbReference>
<evidence type="ECO:0000256" key="1">
    <source>
        <dbReference type="ARBA" id="ARBA00009865"/>
    </source>
</evidence>
<dbReference type="GO" id="GO:0004553">
    <property type="term" value="F:hydrolase activity, hydrolyzing O-glycosyl compounds"/>
    <property type="evidence" value="ECO:0007669"/>
    <property type="project" value="InterPro"/>
</dbReference>
<comment type="caution">
    <text evidence="9">The sequence shown here is derived from an EMBL/GenBank/DDBJ whole genome shotgun (WGS) entry which is preliminary data.</text>
</comment>
<keyword evidence="2 8" id="KW-0732">Signal</keyword>
<protein>
    <submittedName>
        <fullName evidence="9">Alpha-N-arabinofuranosidase</fullName>
    </submittedName>
</protein>
<comment type="similarity">
    <text evidence="1 7">Belongs to the glycosyl hydrolase 43 family.</text>
</comment>
<evidence type="ECO:0000256" key="7">
    <source>
        <dbReference type="RuleBase" id="RU361187"/>
    </source>
</evidence>
<evidence type="ECO:0000313" key="10">
    <source>
        <dbReference type="Proteomes" id="UP000293623"/>
    </source>
</evidence>
<organism evidence="9 10">
    <name type="scientific">Pelagerythrobacter rhizovicinus</name>
    <dbReference type="NCBI Taxonomy" id="2268576"/>
    <lineage>
        <taxon>Bacteria</taxon>
        <taxon>Pseudomonadati</taxon>
        <taxon>Pseudomonadota</taxon>
        <taxon>Alphaproteobacteria</taxon>
        <taxon>Sphingomonadales</taxon>
        <taxon>Erythrobacteraceae</taxon>
        <taxon>Pelagerythrobacter</taxon>
    </lineage>
</organism>
<dbReference type="InterPro" id="IPR023296">
    <property type="entry name" value="Glyco_hydro_beta-prop_sf"/>
</dbReference>
<evidence type="ECO:0000256" key="2">
    <source>
        <dbReference type="ARBA" id="ARBA00022729"/>
    </source>
</evidence>
<reference evidence="9 10" key="1">
    <citation type="submission" date="2019-01" db="EMBL/GenBank/DDBJ databases">
        <title>Altererythrobacter rhizovicinus sp. nov., isolated from the rhizosphere soil of Haloxylon ammodendron.</title>
        <authorList>
            <person name="Li H.-P."/>
            <person name="Gou J.-Y."/>
            <person name="Yao D."/>
            <person name="Han Q.-Q."/>
            <person name="Shao K.-Z."/>
            <person name="Zhao Q."/>
            <person name="Zhang J.-L."/>
        </authorList>
    </citation>
    <scope>NUCLEOTIDE SEQUENCE [LARGE SCALE GENOMIC DNA]</scope>
    <source>
        <strain evidence="9 10">AY-3R</strain>
    </source>
</reference>
<dbReference type="OrthoDB" id="177947at2"/>
<keyword evidence="4 7" id="KW-0326">Glycosidase</keyword>
<accession>A0A4V1QVZ0</accession>
<dbReference type="PIRSF" id="PIRSF025414">
    <property type="entry name" value="Alpha-L-arabinofuranosidase"/>
    <property type="match status" value="1"/>
</dbReference>
<feature type="signal peptide" evidence="8">
    <location>
        <begin position="1"/>
        <end position="26"/>
    </location>
</feature>
<feature type="active site" description="Proton acceptor" evidence="5">
    <location>
        <position position="41"/>
    </location>
</feature>
<dbReference type="GO" id="GO:0005975">
    <property type="term" value="P:carbohydrate metabolic process"/>
    <property type="evidence" value="ECO:0007669"/>
    <property type="project" value="InterPro"/>
</dbReference>
<keyword evidence="10" id="KW-1185">Reference proteome</keyword>
<dbReference type="CDD" id="cd18820">
    <property type="entry name" value="GH43_LbAraf43-like"/>
    <property type="match status" value="1"/>
</dbReference>
<name>A0A4V1QVZ0_9SPHN</name>
<evidence type="ECO:0000256" key="4">
    <source>
        <dbReference type="ARBA" id="ARBA00023295"/>
    </source>
</evidence>
<dbReference type="Gene3D" id="2.115.10.20">
    <property type="entry name" value="Glycosyl hydrolase domain, family 43"/>
    <property type="match status" value="1"/>
</dbReference>
<dbReference type="PANTHER" id="PTHR43817">
    <property type="entry name" value="GLYCOSYL HYDROLASE"/>
    <property type="match status" value="1"/>
</dbReference>
<sequence>MLDPKKRRAGWLSIATCGLLAACATATPRTFTNPLLQSGPDPWVTEHEGVFYYMHTSGDRLEMRKTRDMALLAAASPTVIWRPPATGPNAVSIWAPELHRIDGKWYVYYTAAASGQDNDAHRGVFVLENSAEDPTTGTWIDRGRVNTRYSGIDGTTFVHEGKRYFVYSPYVGPDSVLAIARMANPWTLEGEEAIIARPEHAWEKQGGRQILEGPEFLLGPDGDLFLSYSASACWSDDYALGLLSAPAGSDPLDPNVWTKSPEPVFRKSPENGVYAPGHNGFFTAADGHENWIIYHANPGPDMQCTSKRSPRIQRFEWDGEGAPVFGEPVAIDIPLAPPGASE</sequence>
<dbReference type="Proteomes" id="UP000293623">
    <property type="component" value="Unassembled WGS sequence"/>
</dbReference>
<dbReference type="RefSeq" id="WP_129524640.1">
    <property type="nucleotide sequence ID" value="NZ_SDPV01000002.1"/>
</dbReference>
<dbReference type="SUPFAM" id="SSF75005">
    <property type="entry name" value="Arabinanase/levansucrase/invertase"/>
    <property type="match status" value="1"/>
</dbReference>
<proteinExistence type="inferred from homology"/>
<dbReference type="AlphaFoldDB" id="A0A4V1QVZ0"/>
<evidence type="ECO:0000256" key="8">
    <source>
        <dbReference type="SAM" id="SignalP"/>
    </source>
</evidence>
<feature type="site" description="Important for catalytic activity, responsible for pKa modulation of the active site Glu and correct orientation of both the proton donor and substrate" evidence="6">
    <location>
        <position position="153"/>
    </location>
</feature>
<dbReference type="EMBL" id="SDPV01000002">
    <property type="protein sequence ID" value="RXZ64326.1"/>
    <property type="molecule type" value="Genomic_DNA"/>
</dbReference>
<dbReference type="InterPro" id="IPR006710">
    <property type="entry name" value="Glyco_hydro_43"/>
</dbReference>
<dbReference type="Pfam" id="PF04616">
    <property type="entry name" value="Glyco_hydro_43"/>
    <property type="match status" value="1"/>
</dbReference>
<evidence type="ECO:0000256" key="6">
    <source>
        <dbReference type="PIRSR" id="PIRSR606710-2"/>
    </source>
</evidence>
<evidence type="ECO:0000256" key="5">
    <source>
        <dbReference type="PIRSR" id="PIRSR606710-1"/>
    </source>
</evidence>
<dbReference type="PROSITE" id="PS51257">
    <property type="entry name" value="PROKAR_LIPOPROTEIN"/>
    <property type="match status" value="1"/>
</dbReference>
<dbReference type="InterPro" id="IPR016828">
    <property type="entry name" value="Alpha-L-arabinofuranosidase"/>
</dbReference>
<evidence type="ECO:0000313" key="9">
    <source>
        <dbReference type="EMBL" id="RXZ64326.1"/>
    </source>
</evidence>